<reference evidence="7 8" key="1">
    <citation type="submission" date="2018-04" db="EMBL/GenBank/DDBJ databases">
        <title>Genomic Encyclopedia of Archaeal and Bacterial Type Strains, Phase II (KMG-II): from individual species to whole genera.</title>
        <authorList>
            <person name="Goeker M."/>
        </authorList>
    </citation>
    <scope>NUCLEOTIDE SEQUENCE [LARGE SCALE GENOMIC DNA]</scope>
    <source>
        <strain evidence="7 8">DSM 23382</strain>
    </source>
</reference>
<dbReference type="GO" id="GO:0005886">
    <property type="term" value="C:plasma membrane"/>
    <property type="evidence" value="ECO:0007669"/>
    <property type="project" value="UniProtKB-SubCell"/>
</dbReference>
<dbReference type="RefSeq" id="WP_146177326.1">
    <property type="nucleotide sequence ID" value="NZ_QAYG01000001.1"/>
</dbReference>
<keyword evidence="3 6" id="KW-0812">Transmembrane</keyword>
<organism evidence="7 8">
    <name type="scientific">Breoghania corrubedonensis</name>
    <dbReference type="NCBI Taxonomy" id="665038"/>
    <lineage>
        <taxon>Bacteria</taxon>
        <taxon>Pseudomonadati</taxon>
        <taxon>Pseudomonadota</taxon>
        <taxon>Alphaproteobacteria</taxon>
        <taxon>Hyphomicrobiales</taxon>
        <taxon>Stappiaceae</taxon>
        <taxon>Breoghania</taxon>
    </lineage>
</organism>
<evidence type="ECO:0000313" key="7">
    <source>
        <dbReference type="EMBL" id="PTW62258.1"/>
    </source>
</evidence>
<proteinExistence type="inferred from homology"/>
<accession>A0A2T5VEU3</accession>
<dbReference type="AlphaFoldDB" id="A0A2T5VEU3"/>
<dbReference type="EMBL" id="QAYG01000001">
    <property type="protein sequence ID" value="PTW62258.1"/>
    <property type="molecule type" value="Genomic_DNA"/>
</dbReference>
<evidence type="ECO:0000256" key="6">
    <source>
        <dbReference type="RuleBase" id="RU363076"/>
    </source>
</evidence>
<dbReference type="PANTHER" id="PTHR23427">
    <property type="entry name" value="SURFEIT LOCUS PROTEIN"/>
    <property type="match status" value="1"/>
</dbReference>
<keyword evidence="4 6" id="KW-1133">Transmembrane helix</keyword>
<evidence type="ECO:0000256" key="4">
    <source>
        <dbReference type="ARBA" id="ARBA00022989"/>
    </source>
</evidence>
<dbReference type="Proteomes" id="UP000244081">
    <property type="component" value="Unassembled WGS sequence"/>
</dbReference>
<dbReference type="PANTHER" id="PTHR23427:SF2">
    <property type="entry name" value="SURFEIT LOCUS PROTEIN 1"/>
    <property type="match status" value="1"/>
</dbReference>
<keyword evidence="6" id="KW-1003">Cell membrane</keyword>
<comment type="subcellular location">
    <subcellularLocation>
        <location evidence="6">Cell membrane</location>
        <topology evidence="6">Multi-pass membrane protein</topology>
    </subcellularLocation>
    <subcellularLocation>
        <location evidence="1">Membrane</location>
    </subcellularLocation>
</comment>
<keyword evidence="8" id="KW-1185">Reference proteome</keyword>
<protein>
    <recommendedName>
        <fullName evidence="6">SURF1-like protein</fullName>
    </recommendedName>
</protein>
<name>A0A2T5VEU3_9HYPH</name>
<dbReference type="OrthoDB" id="6079986at2"/>
<dbReference type="InterPro" id="IPR002994">
    <property type="entry name" value="Surf1/Shy1"/>
</dbReference>
<dbReference type="PROSITE" id="PS50895">
    <property type="entry name" value="SURF1"/>
    <property type="match status" value="1"/>
</dbReference>
<comment type="caution">
    <text evidence="7">The sequence shown here is derived from an EMBL/GenBank/DDBJ whole genome shotgun (WGS) entry which is preliminary data.</text>
</comment>
<sequence length="255" mass="27377">MASEVSPPGPAWRGLVVPGVLLVAVLAVLVSLGNWQMRRLSWKLDLIDRVESRLKVAPVPPPGPAEWPKLDQDRIDYRQVHLGGHYLPGETHVFTALGEPKGRYGGPGFWVMVPFATSDGWIVFVNRGFVPQDLKDPGKRPGSSAPKGDVTLQGTIRHAEKDGSSLAADPEKNIWYRRDPAELARAAGLDAGSVAPYTIDLNASMAPEGGLPQPGETKVTFNNPHLGYAMTWYGLAAAALGVFVAFAAGRLKRAG</sequence>
<evidence type="ECO:0000313" key="8">
    <source>
        <dbReference type="Proteomes" id="UP000244081"/>
    </source>
</evidence>
<dbReference type="CDD" id="cd06662">
    <property type="entry name" value="SURF1"/>
    <property type="match status" value="1"/>
</dbReference>
<keyword evidence="5 6" id="KW-0472">Membrane</keyword>
<feature type="transmembrane region" description="Helical" evidence="6">
    <location>
        <begin position="12"/>
        <end position="33"/>
    </location>
</feature>
<evidence type="ECO:0000256" key="1">
    <source>
        <dbReference type="ARBA" id="ARBA00004370"/>
    </source>
</evidence>
<dbReference type="Pfam" id="PF02104">
    <property type="entry name" value="SURF1"/>
    <property type="match status" value="1"/>
</dbReference>
<feature type="transmembrane region" description="Helical" evidence="6">
    <location>
        <begin position="226"/>
        <end position="248"/>
    </location>
</feature>
<evidence type="ECO:0000256" key="2">
    <source>
        <dbReference type="ARBA" id="ARBA00007165"/>
    </source>
</evidence>
<evidence type="ECO:0000256" key="3">
    <source>
        <dbReference type="ARBA" id="ARBA00022692"/>
    </source>
</evidence>
<evidence type="ECO:0000256" key="5">
    <source>
        <dbReference type="ARBA" id="ARBA00023136"/>
    </source>
</evidence>
<gene>
    <name evidence="7" type="ORF">C8N35_101298</name>
</gene>
<dbReference type="InterPro" id="IPR045214">
    <property type="entry name" value="Surf1/Surf4"/>
</dbReference>
<comment type="similarity">
    <text evidence="2 6">Belongs to the SURF1 family.</text>
</comment>